<evidence type="ECO:0000256" key="3">
    <source>
        <dbReference type="ARBA" id="ARBA00022692"/>
    </source>
</evidence>
<comment type="subcellular location">
    <subcellularLocation>
        <location evidence="1">Cell membrane</location>
        <topology evidence="1">Multi-pass membrane protein</topology>
    </subcellularLocation>
</comment>
<dbReference type="PANTHER" id="PTHR30213:SF0">
    <property type="entry name" value="UPF0761 MEMBRANE PROTEIN YIHY"/>
    <property type="match status" value="1"/>
</dbReference>
<gene>
    <name evidence="8" type="ORF">ACFSCW_12725</name>
</gene>
<keyword evidence="9" id="KW-1185">Reference proteome</keyword>
<protein>
    <submittedName>
        <fullName evidence="8">YihY/virulence factor BrkB family protein</fullName>
    </submittedName>
</protein>
<keyword evidence="2" id="KW-1003">Cell membrane</keyword>
<organism evidence="8 9">
    <name type="scientific">Sphingomonas tabacisoli</name>
    <dbReference type="NCBI Taxonomy" id="2249466"/>
    <lineage>
        <taxon>Bacteria</taxon>
        <taxon>Pseudomonadati</taxon>
        <taxon>Pseudomonadota</taxon>
        <taxon>Alphaproteobacteria</taxon>
        <taxon>Sphingomonadales</taxon>
        <taxon>Sphingomonadaceae</taxon>
        <taxon>Sphingomonas</taxon>
    </lineage>
</organism>
<evidence type="ECO:0000256" key="4">
    <source>
        <dbReference type="ARBA" id="ARBA00022989"/>
    </source>
</evidence>
<keyword evidence="3 7" id="KW-0812">Transmembrane</keyword>
<keyword evidence="5 7" id="KW-0472">Membrane</keyword>
<dbReference type="NCBIfam" id="TIGR00765">
    <property type="entry name" value="yihY_not_rbn"/>
    <property type="match status" value="1"/>
</dbReference>
<evidence type="ECO:0000313" key="8">
    <source>
        <dbReference type="EMBL" id="MFD1612667.1"/>
    </source>
</evidence>
<evidence type="ECO:0000256" key="7">
    <source>
        <dbReference type="SAM" id="Phobius"/>
    </source>
</evidence>
<feature type="transmembrane region" description="Helical" evidence="7">
    <location>
        <begin position="109"/>
        <end position="135"/>
    </location>
</feature>
<evidence type="ECO:0000256" key="6">
    <source>
        <dbReference type="SAM" id="MobiDB-lite"/>
    </source>
</evidence>
<proteinExistence type="predicted"/>
<accession>A0ABW4I5Z3</accession>
<feature type="region of interest" description="Disordered" evidence="6">
    <location>
        <begin position="311"/>
        <end position="335"/>
    </location>
</feature>
<keyword evidence="4 7" id="KW-1133">Transmembrane helix</keyword>
<dbReference type="RefSeq" id="WP_380889778.1">
    <property type="nucleotide sequence ID" value="NZ_JBHUDY010000001.1"/>
</dbReference>
<evidence type="ECO:0000256" key="5">
    <source>
        <dbReference type="ARBA" id="ARBA00023136"/>
    </source>
</evidence>
<evidence type="ECO:0000313" key="9">
    <source>
        <dbReference type="Proteomes" id="UP001597115"/>
    </source>
</evidence>
<reference evidence="9" key="1">
    <citation type="journal article" date="2019" name="Int. J. Syst. Evol. Microbiol.">
        <title>The Global Catalogue of Microorganisms (GCM) 10K type strain sequencing project: providing services to taxonomists for standard genome sequencing and annotation.</title>
        <authorList>
            <consortium name="The Broad Institute Genomics Platform"/>
            <consortium name="The Broad Institute Genome Sequencing Center for Infectious Disease"/>
            <person name="Wu L."/>
            <person name="Ma J."/>
        </authorList>
    </citation>
    <scope>NUCLEOTIDE SEQUENCE [LARGE SCALE GENOMIC DNA]</scope>
    <source>
        <strain evidence="9">CGMCC 1.16275</strain>
    </source>
</reference>
<dbReference type="PANTHER" id="PTHR30213">
    <property type="entry name" value="INNER MEMBRANE PROTEIN YHJD"/>
    <property type="match status" value="1"/>
</dbReference>
<name>A0ABW4I5Z3_9SPHN</name>
<dbReference type="Pfam" id="PF03631">
    <property type="entry name" value="Virul_fac_BrkB"/>
    <property type="match status" value="1"/>
</dbReference>
<dbReference type="Proteomes" id="UP001597115">
    <property type="component" value="Unassembled WGS sequence"/>
</dbReference>
<dbReference type="EMBL" id="JBHUDY010000001">
    <property type="protein sequence ID" value="MFD1612667.1"/>
    <property type="molecule type" value="Genomic_DNA"/>
</dbReference>
<feature type="transmembrane region" description="Helical" evidence="7">
    <location>
        <begin position="38"/>
        <end position="65"/>
    </location>
</feature>
<evidence type="ECO:0000256" key="1">
    <source>
        <dbReference type="ARBA" id="ARBA00004651"/>
    </source>
</evidence>
<feature type="transmembrane region" description="Helical" evidence="7">
    <location>
        <begin position="184"/>
        <end position="208"/>
    </location>
</feature>
<dbReference type="InterPro" id="IPR017039">
    <property type="entry name" value="Virul_fac_BrkB"/>
</dbReference>
<feature type="transmembrane region" description="Helical" evidence="7">
    <location>
        <begin position="147"/>
        <end position="172"/>
    </location>
</feature>
<evidence type="ECO:0000256" key="2">
    <source>
        <dbReference type="ARBA" id="ARBA00022475"/>
    </source>
</evidence>
<sequence>MTDERGRDAASPLEMPPRGWLDVLKRSWKEMGEDNLSLIAAGIAFYAFLSMVPLLGAIVLSYGLVANPESVVRQLQQLSTMLPADAAQLIGDQLLNVVHTAAGKKGVGLALALALAFWGGTKATGAIVTALNIAYEEEDKRGYVKRTLLNLAMVLGAVVAVGLAMGAIAVFARLQDFLPGAPEVVLWLGRFVSWVVLAAIGAGGAATIYRYGPDRDAAKWTWLTPGSVFAALGWGVLTAGFGFYVANFGHYGATYGSLSAVIVLLTWLYLSALLLLLGAELNAELEHQTARDTTQGPERPLGTRGAEMADRVAGEQPPVPQPAQRPAAPAEPEKRGALPYGLSVSEAALIVLLAIFGRRGDRARS</sequence>
<feature type="transmembrane region" description="Helical" evidence="7">
    <location>
        <begin position="228"/>
        <end position="246"/>
    </location>
</feature>
<comment type="caution">
    <text evidence="8">The sequence shown here is derived from an EMBL/GenBank/DDBJ whole genome shotgun (WGS) entry which is preliminary data.</text>
</comment>
<feature type="transmembrane region" description="Helical" evidence="7">
    <location>
        <begin position="258"/>
        <end position="279"/>
    </location>
</feature>